<dbReference type="EMBL" id="JACSDZ010000010">
    <property type="protein sequence ID" value="KAF7393798.1"/>
    <property type="molecule type" value="Genomic_DNA"/>
</dbReference>
<evidence type="ECO:0000313" key="1">
    <source>
        <dbReference type="EMBL" id="KAF7393798.1"/>
    </source>
</evidence>
<protein>
    <submittedName>
        <fullName evidence="1">Uncharacterized protein</fullName>
    </submittedName>
</protein>
<accession>A0A834N4A9</accession>
<keyword evidence="2" id="KW-1185">Reference proteome</keyword>
<sequence length="69" mass="8338">MVKPYELKKSVINNEYFGKIAEFSYRPGFIEFDVGRNTELREVQSRISLKQRLWGDYPEQSTPMSFYWH</sequence>
<reference evidence="1" key="1">
    <citation type="journal article" date="2020" name="G3 (Bethesda)">
        <title>High-Quality Assemblies for Three Invasive Social Wasps from the &lt;i&gt;Vespula&lt;/i&gt; Genus.</title>
        <authorList>
            <person name="Harrop T.W.R."/>
            <person name="Guhlin J."/>
            <person name="McLaughlin G.M."/>
            <person name="Permina E."/>
            <person name="Stockwell P."/>
            <person name="Gilligan J."/>
            <person name="Le Lec M.F."/>
            <person name="Gruber M.A.M."/>
            <person name="Quinn O."/>
            <person name="Lovegrove M."/>
            <person name="Duncan E.J."/>
            <person name="Remnant E.J."/>
            <person name="Van Eeckhoven J."/>
            <person name="Graham B."/>
            <person name="Knapp R.A."/>
            <person name="Langford K.W."/>
            <person name="Kronenberg Z."/>
            <person name="Press M.O."/>
            <person name="Eacker S.M."/>
            <person name="Wilson-Rankin E.E."/>
            <person name="Purcell J."/>
            <person name="Lester P.J."/>
            <person name="Dearden P.K."/>
        </authorList>
    </citation>
    <scope>NUCLEOTIDE SEQUENCE</scope>
    <source>
        <strain evidence="1">Linc-1</strain>
    </source>
</reference>
<dbReference type="Proteomes" id="UP000617340">
    <property type="component" value="Unassembled WGS sequence"/>
</dbReference>
<evidence type="ECO:0000313" key="2">
    <source>
        <dbReference type="Proteomes" id="UP000617340"/>
    </source>
</evidence>
<name>A0A834N4A9_VESGE</name>
<dbReference type="AlphaFoldDB" id="A0A834N4A9"/>
<organism evidence="1 2">
    <name type="scientific">Vespula germanica</name>
    <name type="common">German yellow jacket</name>
    <name type="synonym">Paravespula germanica</name>
    <dbReference type="NCBI Taxonomy" id="30212"/>
    <lineage>
        <taxon>Eukaryota</taxon>
        <taxon>Metazoa</taxon>
        <taxon>Ecdysozoa</taxon>
        <taxon>Arthropoda</taxon>
        <taxon>Hexapoda</taxon>
        <taxon>Insecta</taxon>
        <taxon>Pterygota</taxon>
        <taxon>Neoptera</taxon>
        <taxon>Endopterygota</taxon>
        <taxon>Hymenoptera</taxon>
        <taxon>Apocrita</taxon>
        <taxon>Aculeata</taxon>
        <taxon>Vespoidea</taxon>
        <taxon>Vespidae</taxon>
        <taxon>Vespinae</taxon>
        <taxon>Vespula</taxon>
    </lineage>
</organism>
<comment type="caution">
    <text evidence="1">The sequence shown here is derived from an EMBL/GenBank/DDBJ whole genome shotgun (WGS) entry which is preliminary data.</text>
</comment>
<proteinExistence type="predicted"/>
<gene>
    <name evidence="1" type="ORF">HZH68_010617</name>
</gene>